<dbReference type="OrthoDB" id="6079689at2759"/>
<dbReference type="PROSITE" id="PS01091">
    <property type="entry name" value="TATD_3"/>
    <property type="match status" value="1"/>
</dbReference>
<dbReference type="InterPro" id="IPR050891">
    <property type="entry name" value="TatD-type_Hydrolase"/>
</dbReference>
<dbReference type="EMBL" id="PQFF01000048">
    <property type="protein sequence ID" value="RHZ86431.1"/>
    <property type="molecule type" value="Genomic_DNA"/>
</dbReference>
<dbReference type="GO" id="GO:0046872">
    <property type="term" value="F:metal ion binding"/>
    <property type="evidence" value="ECO:0007669"/>
    <property type="project" value="UniProtKB-KW"/>
</dbReference>
<sequence>MERIVSLGLYVGINGCSLKTKENLEVAKRIPEDRLMIETDAPWCDIRPTHASYSHLNLSKELMDLYRPPTRNKEKFQTGFMVKGRNEPCCIGQVLYILASIRGTDPITLVDKIYENTKEVFFKQ</sequence>
<keyword evidence="4" id="KW-0378">Hydrolase</keyword>
<dbReference type="InterPro" id="IPR032466">
    <property type="entry name" value="Metal_Hydrolase"/>
</dbReference>
<evidence type="ECO:0000313" key="5">
    <source>
        <dbReference type="EMBL" id="RHZ86431.1"/>
    </source>
</evidence>
<dbReference type="Gene3D" id="3.20.20.140">
    <property type="entry name" value="Metal-dependent hydrolases"/>
    <property type="match status" value="1"/>
</dbReference>
<evidence type="ECO:0000313" key="6">
    <source>
        <dbReference type="Proteomes" id="UP000266861"/>
    </source>
</evidence>
<comment type="caution">
    <text evidence="5">The sequence shown here is derived from an EMBL/GenBank/DDBJ whole genome shotgun (WGS) entry which is preliminary data.</text>
</comment>
<comment type="similarity">
    <text evidence="1">Belongs to the metallo-dependent hydrolases superfamily. TatD-type hydrolase family.</text>
</comment>
<dbReference type="PANTHER" id="PTHR10060">
    <property type="entry name" value="TATD FAMILY DEOXYRIBONUCLEASE"/>
    <property type="match status" value="1"/>
</dbReference>
<evidence type="ECO:0000256" key="3">
    <source>
        <dbReference type="ARBA" id="ARBA00022723"/>
    </source>
</evidence>
<dbReference type="AlphaFoldDB" id="A0A397JEF9"/>
<evidence type="ECO:0008006" key="7">
    <source>
        <dbReference type="Google" id="ProtNLM"/>
    </source>
</evidence>
<dbReference type="InterPro" id="IPR018228">
    <property type="entry name" value="DNase_TatD-rel_CS"/>
</dbReference>
<proteinExistence type="inferred from homology"/>
<dbReference type="PANTHER" id="PTHR10060:SF15">
    <property type="entry name" value="DEOXYRIBONUCLEASE TATDN1"/>
    <property type="match status" value="1"/>
</dbReference>
<name>A0A397JEF9_9GLOM</name>
<evidence type="ECO:0000256" key="2">
    <source>
        <dbReference type="ARBA" id="ARBA00022722"/>
    </source>
</evidence>
<dbReference type="InterPro" id="IPR001130">
    <property type="entry name" value="TatD-like"/>
</dbReference>
<dbReference type="GO" id="GO:0005829">
    <property type="term" value="C:cytosol"/>
    <property type="evidence" value="ECO:0007669"/>
    <property type="project" value="TreeGrafter"/>
</dbReference>
<organism evidence="5 6">
    <name type="scientific">Diversispora epigaea</name>
    <dbReference type="NCBI Taxonomy" id="1348612"/>
    <lineage>
        <taxon>Eukaryota</taxon>
        <taxon>Fungi</taxon>
        <taxon>Fungi incertae sedis</taxon>
        <taxon>Mucoromycota</taxon>
        <taxon>Glomeromycotina</taxon>
        <taxon>Glomeromycetes</taxon>
        <taxon>Diversisporales</taxon>
        <taxon>Diversisporaceae</taxon>
        <taxon>Diversispora</taxon>
    </lineage>
</organism>
<dbReference type="Pfam" id="PF01026">
    <property type="entry name" value="TatD_DNase"/>
    <property type="match status" value="1"/>
</dbReference>
<dbReference type="SUPFAM" id="SSF51556">
    <property type="entry name" value="Metallo-dependent hydrolases"/>
    <property type="match status" value="1"/>
</dbReference>
<accession>A0A397JEF9</accession>
<keyword evidence="2" id="KW-0540">Nuclease</keyword>
<keyword evidence="6" id="KW-1185">Reference proteome</keyword>
<reference evidence="5 6" key="1">
    <citation type="submission" date="2018-08" db="EMBL/GenBank/DDBJ databases">
        <title>Genome and evolution of the arbuscular mycorrhizal fungus Diversispora epigaea (formerly Glomus versiforme) and its bacterial endosymbionts.</title>
        <authorList>
            <person name="Sun X."/>
            <person name="Fei Z."/>
            <person name="Harrison M."/>
        </authorList>
    </citation>
    <scope>NUCLEOTIDE SEQUENCE [LARGE SCALE GENOMIC DNA]</scope>
    <source>
        <strain evidence="5 6">IT104</strain>
    </source>
</reference>
<evidence type="ECO:0000256" key="1">
    <source>
        <dbReference type="ARBA" id="ARBA00009275"/>
    </source>
</evidence>
<protein>
    <recommendedName>
        <fullName evidence="7">TatD related DNase</fullName>
    </recommendedName>
</protein>
<dbReference type="Proteomes" id="UP000266861">
    <property type="component" value="Unassembled WGS sequence"/>
</dbReference>
<dbReference type="GO" id="GO:0008296">
    <property type="term" value="F:3'-5'-DNA exonuclease activity"/>
    <property type="evidence" value="ECO:0007669"/>
    <property type="project" value="TreeGrafter"/>
</dbReference>
<keyword evidence="3" id="KW-0479">Metal-binding</keyword>
<gene>
    <name evidence="5" type="ORF">Glove_51g74</name>
</gene>
<evidence type="ECO:0000256" key="4">
    <source>
        <dbReference type="ARBA" id="ARBA00022801"/>
    </source>
</evidence>
<dbReference type="STRING" id="1348612.A0A397JEF9"/>